<dbReference type="PANTHER" id="PTHR18896">
    <property type="entry name" value="PHOSPHOLIPASE D"/>
    <property type="match status" value="1"/>
</dbReference>
<accession>A0A5A5T928</accession>
<dbReference type="InterPro" id="IPR015679">
    <property type="entry name" value="PLipase_D_fam"/>
</dbReference>
<dbReference type="PANTHER" id="PTHR18896:SF76">
    <property type="entry name" value="PHOSPHOLIPASE"/>
    <property type="match status" value="1"/>
</dbReference>
<proteinExistence type="predicted"/>
<keyword evidence="4" id="KW-0443">Lipid metabolism</keyword>
<dbReference type="SMART" id="SM00155">
    <property type="entry name" value="PLDc"/>
    <property type="match status" value="2"/>
</dbReference>
<sequence>MGTRGENKEFSEPSEAQMTQWWAAGDTPVRTHSEVTYFVDGRAALLEMCRQFVKAKQTIYLANWGMEPDMLLVRGKDALPDSSTPWKRSVLSESLRAEGFQDVDIEFWLNHPLSVKEVLRYAVNKGVEVKVLLWKAKKAFAVYDSQAAYEKLTEAGITCLLDDSAEGILHHQIESLHQKVTIVDHTYAFVGGVDPLIEKEDDFDRWDTPEHPFTTSLRLTSSGTTPHAWHDVHARIHGPAAGDVELNFRQRWNDMVHRHHLEKHLSVPEHPLPEPVESKSIVQIARTVPQHTYSFDKNAILGITQLYQSALQQAQHSIYLENQYFWQRAYYGVDVPFVGKDSKEMEIHIGQIITALRRGACASLILPDHPNVGRAFSDASITTVREAVPQAVQEGRFQVFTLATSHFQEDDGLNHYRPIYVHAKVAIIDDHWSTVGSANLNNRGMHDDTEINVATLDADLAYGLRLLLQGEHLGLLAHEDLENAHLLFQRTHLNMLERRKAQKAFDQLEEALEDPLQALKLMQQRAAENLQRYKTHHPLLGHLLPYLTAGEATEQGLPFQEEHGWLEEAANK</sequence>
<evidence type="ECO:0000256" key="3">
    <source>
        <dbReference type="ARBA" id="ARBA00022801"/>
    </source>
</evidence>
<dbReference type="Proteomes" id="UP000322530">
    <property type="component" value="Unassembled WGS sequence"/>
</dbReference>
<dbReference type="EMBL" id="BIXY01000014">
    <property type="protein sequence ID" value="GCF07775.1"/>
    <property type="molecule type" value="Genomic_DNA"/>
</dbReference>
<evidence type="ECO:0000256" key="2">
    <source>
        <dbReference type="ARBA" id="ARBA00022737"/>
    </source>
</evidence>
<dbReference type="AlphaFoldDB" id="A0A5A5T928"/>
<feature type="domain" description="PLD phosphodiesterase" evidence="5">
    <location>
        <begin position="417"/>
        <end position="444"/>
    </location>
</feature>
<keyword evidence="3" id="KW-0378">Hydrolase</keyword>
<name>A0A5A5T928_9CHLR</name>
<organism evidence="6 7">
    <name type="scientific">Dictyobacter arantiisoli</name>
    <dbReference type="NCBI Taxonomy" id="2014874"/>
    <lineage>
        <taxon>Bacteria</taxon>
        <taxon>Bacillati</taxon>
        <taxon>Chloroflexota</taxon>
        <taxon>Ktedonobacteria</taxon>
        <taxon>Ktedonobacterales</taxon>
        <taxon>Dictyobacteraceae</taxon>
        <taxon>Dictyobacter</taxon>
    </lineage>
</organism>
<dbReference type="PROSITE" id="PS50035">
    <property type="entry name" value="PLD"/>
    <property type="match status" value="2"/>
</dbReference>
<comment type="catalytic activity">
    <reaction evidence="1">
        <text>a 1,2-diacyl-sn-glycero-3-phosphocholine + H2O = a 1,2-diacyl-sn-glycero-3-phosphate + choline + H(+)</text>
        <dbReference type="Rhea" id="RHEA:14445"/>
        <dbReference type="ChEBI" id="CHEBI:15354"/>
        <dbReference type="ChEBI" id="CHEBI:15377"/>
        <dbReference type="ChEBI" id="CHEBI:15378"/>
        <dbReference type="ChEBI" id="CHEBI:57643"/>
        <dbReference type="ChEBI" id="CHEBI:58608"/>
        <dbReference type="EC" id="3.1.4.4"/>
    </reaction>
</comment>
<dbReference type="InterPro" id="IPR025202">
    <property type="entry name" value="PLD-like_dom"/>
</dbReference>
<dbReference type="CDD" id="cd09105">
    <property type="entry name" value="PLDc_vPLD1_2_like_2"/>
    <property type="match status" value="1"/>
</dbReference>
<dbReference type="GO" id="GO:0004630">
    <property type="term" value="F:phospholipase D activity"/>
    <property type="evidence" value="ECO:0007669"/>
    <property type="project" value="TreeGrafter"/>
</dbReference>
<keyword evidence="7" id="KW-1185">Reference proteome</keyword>
<evidence type="ECO:0000256" key="1">
    <source>
        <dbReference type="ARBA" id="ARBA00000798"/>
    </source>
</evidence>
<dbReference type="GO" id="GO:0009395">
    <property type="term" value="P:phospholipid catabolic process"/>
    <property type="evidence" value="ECO:0007669"/>
    <property type="project" value="TreeGrafter"/>
</dbReference>
<dbReference type="OrthoDB" id="9762009at2"/>
<comment type="caution">
    <text evidence="6">The sequence shown here is derived from an EMBL/GenBank/DDBJ whole genome shotgun (WGS) entry which is preliminary data.</text>
</comment>
<keyword evidence="2" id="KW-0677">Repeat</keyword>
<evidence type="ECO:0000313" key="7">
    <source>
        <dbReference type="Proteomes" id="UP000322530"/>
    </source>
</evidence>
<gene>
    <name evidence="6" type="ORF">KDI_13390</name>
</gene>
<dbReference type="RefSeq" id="WP_149400783.1">
    <property type="nucleotide sequence ID" value="NZ_BIXY01000014.1"/>
</dbReference>
<dbReference type="Gene3D" id="3.30.870.10">
    <property type="entry name" value="Endonuclease Chain A"/>
    <property type="match status" value="2"/>
</dbReference>
<evidence type="ECO:0000256" key="4">
    <source>
        <dbReference type="ARBA" id="ARBA00023098"/>
    </source>
</evidence>
<evidence type="ECO:0000313" key="6">
    <source>
        <dbReference type="EMBL" id="GCF07775.1"/>
    </source>
</evidence>
<protein>
    <submittedName>
        <fullName evidence="6">Phospholipase</fullName>
    </submittedName>
</protein>
<evidence type="ECO:0000259" key="5">
    <source>
        <dbReference type="PROSITE" id="PS50035"/>
    </source>
</evidence>
<dbReference type="Pfam" id="PF13091">
    <property type="entry name" value="PLDc_2"/>
    <property type="match status" value="2"/>
</dbReference>
<feature type="domain" description="PLD phosphodiesterase" evidence="5">
    <location>
        <begin position="172"/>
        <end position="194"/>
    </location>
</feature>
<dbReference type="SUPFAM" id="SSF56024">
    <property type="entry name" value="Phospholipase D/nuclease"/>
    <property type="match status" value="2"/>
</dbReference>
<reference evidence="6 7" key="1">
    <citation type="submission" date="2019-01" db="EMBL/GenBank/DDBJ databases">
        <title>Draft genome sequence of Dictyobacter sp. Uno17.</title>
        <authorList>
            <person name="Wang C.M."/>
            <person name="Zheng Y."/>
            <person name="Sakai Y."/>
            <person name="Abe K."/>
            <person name="Yokota A."/>
            <person name="Yabe S."/>
        </authorList>
    </citation>
    <scope>NUCLEOTIDE SEQUENCE [LARGE SCALE GENOMIC DNA]</scope>
    <source>
        <strain evidence="6 7">Uno17</strain>
    </source>
</reference>
<dbReference type="GO" id="GO:0005886">
    <property type="term" value="C:plasma membrane"/>
    <property type="evidence" value="ECO:0007669"/>
    <property type="project" value="TreeGrafter"/>
</dbReference>
<dbReference type="InterPro" id="IPR001736">
    <property type="entry name" value="PLipase_D/transphosphatidylase"/>
</dbReference>